<dbReference type="PANTHER" id="PTHR30383:SF24">
    <property type="entry name" value="THIOESTERASE 1_PROTEASE 1_LYSOPHOSPHOLIPASE L1"/>
    <property type="match status" value="1"/>
</dbReference>
<dbReference type="RefSeq" id="WP_273686612.1">
    <property type="nucleotide sequence ID" value="NZ_CP117411.1"/>
</dbReference>
<dbReference type="InterPro" id="IPR013830">
    <property type="entry name" value="SGNH_hydro"/>
</dbReference>
<dbReference type="InterPro" id="IPR051532">
    <property type="entry name" value="Ester_Hydrolysis_Enzymes"/>
</dbReference>
<dbReference type="Proteomes" id="UP001220395">
    <property type="component" value="Chromosome"/>
</dbReference>
<dbReference type="CDD" id="cd01822">
    <property type="entry name" value="Lysophospholipase_L1_like"/>
    <property type="match status" value="1"/>
</dbReference>
<dbReference type="PANTHER" id="PTHR30383">
    <property type="entry name" value="THIOESTERASE 1/PROTEASE 1/LYSOPHOSPHOLIPASE L1"/>
    <property type="match status" value="1"/>
</dbReference>
<accession>A0ABY7TIL5</accession>
<dbReference type="EMBL" id="CP117411">
    <property type="protein sequence ID" value="WCT72641.1"/>
    <property type="molecule type" value="Genomic_DNA"/>
</dbReference>
<keyword evidence="3" id="KW-1185">Reference proteome</keyword>
<reference evidence="2 3" key="1">
    <citation type="submission" date="2023-02" db="EMBL/GenBank/DDBJ databases">
        <title>Genome sequence of Sphingomonas naphthae.</title>
        <authorList>
            <person name="Kim S."/>
            <person name="Heo J."/>
            <person name="Kwon S.-W."/>
        </authorList>
    </citation>
    <scope>NUCLEOTIDE SEQUENCE [LARGE SCALE GENOMIC DNA]</scope>
    <source>
        <strain evidence="2 3">KACC 18716</strain>
    </source>
</reference>
<dbReference type="PROSITE" id="PS01098">
    <property type="entry name" value="LIPASE_GDSL_SER"/>
    <property type="match status" value="1"/>
</dbReference>
<evidence type="ECO:0000259" key="1">
    <source>
        <dbReference type="Pfam" id="PF13472"/>
    </source>
</evidence>
<dbReference type="InterPro" id="IPR008265">
    <property type="entry name" value="Lipase_GDSL_AS"/>
</dbReference>
<protein>
    <submittedName>
        <fullName evidence="2">Arylesterase</fullName>
    </submittedName>
</protein>
<dbReference type="SUPFAM" id="SSF52266">
    <property type="entry name" value="SGNH hydrolase"/>
    <property type="match status" value="1"/>
</dbReference>
<evidence type="ECO:0000313" key="3">
    <source>
        <dbReference type="Proteomes" id="UP001220395"/>
    </source>
</evidence>
<dbReference type="Pfam" id="PF13472">
    <property type="entry name" value="Lipase_GDSL_2"/>
    <property type="match status" value="1"/>
</dbReference>
<organism evidence="2 3">
    <name type="scientific">Sphingomonas naphthae</name>
    <dbReference type="NCBI Taxonomy" id="1813468"/>
    <lineage>
        <taxon>Bacteria</taxon>
        <taxon>Pseudomonadati</taxon>
        <taxon>Pseudomonadota</taxon>
        <taxon>Alphaproteobacteria</taxon>
        <taxon>Sphingomonadales</taxon>
        <taxon>Sphingomonadaceae</taxon>
        <taxon>Sphingomonas</taxon>
    </lineage>
</organism>
<name>A0ABY7TIL5_9SPHN</name>
<evidence type="ECO:0000313" key="2">
    <source>
        <dbReference type="EMBL" id="WCT72641.1"/>
    </source>
</evidence>
<feature type="domain" description="SGNH hydrolase-type esterase" evidence="1">
    <location>
        <begin position="15"/>
        <end position="175"/>
    </location>
</feature>
<dbReference type="InterPro" id="IPR036514">
    <property type="entry name" value="SGNH_hydro_sf"/>
</dbReference>
<proteinExistence type="predicted"/>
<sequence length="199" mass="20958">MFGGSHTDLSPLILAFGDSLTAGYGLGAKESFAAQLEASIRGRMPLARVQNAGVSGDTSERALARLPRLLSSLLRRPDLAIVELGANDFLRGIPLERTRANLDAIITELSRCGIPVMLAAMQAPRSLGAFAEKCDALYADLARKNAIPVVPFFPAGVIGNPGLTLPDRIHPNAAAIRLIVRGMLPAVLDALISQRGIAA</sequence>
<gene>
    <name evidence="2" type="ORF">PQ455_13490</name>
</gene>
<dbReference type="Gene3D" id="3.40.50.1110">
    <property type="entry name" value="SGNH hydrolase"/>
    <property type="match status" value="1"/>
</dbReference>